<evidence type="ECO:0000256" key="4">
    <source>
        <dbReference type="PROSITE-ProRule" id="PRU00335"/>
    </source>
</evidence>
<dbReference type="Proteomes" id="UP001138460">
    <property type="component" value="Unassembled WGS sequence"/>
</dbReference>
<dbReference type="PANTHER" id="PTHR47506:SF6">
    <property type="entry name" value="HTH-TYPE TRANSCRIPTIONAL REPRESSOR NEMR"/>
    <property type="match status" value="1"/>
</dbReference>
<dbReference type="InterPro" id="IPR009057">
    <property type="entry name" value="Homeodomain-like_sf"/>
</dbReference>
<dbReference type="AlphaFoldDB" id="A0A9X8JMK2"/>
<dbReference type="EMBL" id="NWTM01000001">
    <property type="protein sequence ID" value="RYC46267.1"/>
    <property type="molecule type" value="Genomic_DNA"/>
</dbReference>
<evidence type="ECO:0000256" key="2">
    <source>
        <dbReference type="ARBA" id="ARBA00023125"/>
    </source>
</evidence>
<dbReference type="GO" id="GO:0003677">
    <property type="term" value="F:DNA binding"/>
    <property type="evidence" value="ECO:0007669"/>
    <property type="project" value="UniProtKB-UniRule"/>
</dbReference>
<gene>
    <name evidence="6" type="ORF">CLR69_11460</name>
</gene>
<dbReference type="SUPFAM" id="SSF48498">
    <property type="entry name" value="Tetracyclin repressor-like, C-terminal domain"/>
    <property type="match status" value="1"/>
</dbReference>
<protein>
    <submittedName>
        <fullName evidence="6">TetR/AcrR family transcriptional regulator</fullName>
    </submittedName>
</protein>
<organism evidence="6 7">
    <name type="scientific">Pectobacterium zantedeschiae</name>
    <dbReference type="NCBI Taxonomy" id="2034769"/>
    <lineage>
        <taxon>Bacteria</taxon>
        <taxon>Pseudomonadati</taxon>
        <taxon>Pseudomonadota</taxon>
        <taxon>Gammaproteobacteria</taxon>
        <taxon>Enterobacterales</taxon>
        <taxon>Pectobacteriaceae</taxon>
        <taxon>Pectobacterium</taxon>
    </lineage>
</organism>
<comment type="caution">
    <text evidence="6">The sequence shown here is derived from an EMBL/GenBank/DDBJ whole genome shotgun (WGS) entry which is preliminary data.</text>
</comment>
<dbReference type="InterPro" id="IPR001647">
    <property type="entry name" value="HTH_TetR"/>
</dbReference>
<feature type="DNA-binding region" description="H-T-H motif" evidence="4">
    <location>
        <begin position="28"/>
        <end position="47"/>
    </location>
</feature>
<evidence type="ECO:0000256" key="1">
    <source>
        <dbReference type="ARBA" id="ARBA00023015"/>
    </source>
</evidence>
<dbReference type="PROSITE" id="PS50977">
    <property type="entry name" value="HTH_TETR_2"/>
    <property type="match status" value="1"/>
</dbReference>
<dbReference type="Pfam" id="PF00440">
    <property type="entry name" value="TetR_N"/>
    <property type="match status" value="1"/>
</dbReference>
<feature type="domain" description="HTH tetR-type" evidence="5">
    <location>
        <begin position="5"/>
        <end position="65"/>
    </location>
</feature>
<dbReference type="OrthoDB" id="116240at2"/>
<keyword evidence="3" id="KW-0804">Transcription</keyword>
<dbReference type="PANTHER" id="PTHR47506">
    <property type="entry name" value="TRANSCRIPTIONAL REGULATORY PROTEIN"/>
    <property type="match status" value="1"/>
</dbReference>
<evidence type="ECO:0000313" key="6">
    <source>
        <dbReference type="EMBL" id="RYC46267.1"/>
    </source>
</evidence>
<evidence type="ECO:0000259" key="5">
    <source>
        <dbReference type="PROSITE" id="PS50977"/>
    </source>
</evidence>
<sequence>MKENMGKKEHIVDIAEALFNEFGYTTVGVDLIRDKAEVSKTSMYRHFGSKNKLIEAVLIRRHTHFEEGLARAVSGSKDAESRLDAVMDWHFAWFRTVNFKGCMFMHALAEFKGQDEAITALALHHKAWLKSFLLSIFTPEEPDKEYKAEAIMTFLEGMIVRAEFIGVASGEDVYRRHAKLLALSHPALSQ</sequence>
<dbReference type="Gene3D" id="1.10.357.10">
    <property type="entry name" value="Tetracycline Repressor, domain 2"/>
    <property type="match status" value="1"/>
</dbReference>
<evidence type="ECO:0000313" key="7">
    <source>
        <dbReference type="Proteomes" id="UP001138460"/>
    </source>
</evidence>
<keyword evidence="7" id="KW-1185">Reference proteome</keyword>
<proteinExistence type="predicted"/>
<dbReference type="PRINTS" id="PR00455">
    <property type="entry name" value="HTHTETR"/>
</dbReference>
<name>A0A9X8JMK2_9GAMM</name>
<accession>A0A9X8JMK2</accession>
<keyword evidence="1" id="KW-0805">Transcription regulation</keyword>
<dbReference type="SUPFAM" id="SSF46689">
    <property type="entry name" value="Homeodomain-like"/>
    <property type="match status" value="1"/>
</dbReference>
<dbReference type="InterPro" id="IPR036271">
    <property type="entry name" value="Tet_transcr_reg_TetR-rel_C_sf"/>
</dbReference>
<keyword evidence="2 4" id="KW-0238">DNA-binding</keyword>
<evidence type="ECO:0000256" key="3">
    <source>
        <dbReference type="ARBA" id="ARBA00023163"/>
    </source>
</evidence>
<reference evidence="6 7" key="1">
    <citation type="journal article" date="2018" name="Syst. Appl. Microbiol.">
        <title>Pectobacterium zantedeschiae sp. nov. a new species of a soft rot pathogen isolated from Calla lily (Zantedeschia spp.).</title>
        <authorList>
            <person name="Waleron M."/>
            <person name="Misztak A."/>
            <person name="Waleron M."/>
            <person name="Franczuk M."/>
            <person name="Jonca J."/>
            <person name="Wielgomas B."/>
            <person name="Mikicinski A."/>
            <person name="Popovic T."/>
            <person name="Waleron K."/>
        </authorList>
    </citation>
    <scope>NUCLEOTIDE SEQUENCE [LARGE SCALE GENOMIC DNA]</scope>
    <source>
        <strain evidence="6 7">9M</strain>
    </source>
</reference>